<keyword evidence="3" id="KW-1185">Reference proteome</keyword>
<name>A0AAW0FKI0_9APHY</name>
<feature type="compositionally biased region" description="Basic residues" evidence="1">
    <location>
        <begin position="110"/>
        <end position="127"/>
    </location>
</feature>
<evidence type="ECO:0000256" key="1">
    <source>
        <dbReference type="SAM" id="MobiDB-lite"/>
    </source>
</evidence>
<reference evidence="2 3" key="1">
    <citation type="submission" date="2022-09" db="EMBL/GenBank/DDBJ databases">
        <authorList>
            <person name="Palmer J.M."/>
        </authorList>
    </citation>
    <scope>NUCLEOTIDE SEQUENCE [LARGE SCALE GENOMIC DNA]</scope>
    <source>
        <strain evidence="2 3">DSM 7382</strain>
    </source>
</reference>
<comment type="caution">
    <text evidence="2">The sequence shown here is derived from an EMBL/GenBank/DDBJ whole genome shotgun (WGS) entry which is preliminary data.</text>
</comment>
<accession>A0AAW0FKI0</accession>
<sequence>MRKQPCSRHNPEVPLGPVSNSLPLSALTPPAKEVPRLNGPVTGLTPIPAFSFFGTAASNRAMTTPTKKSTGTKRKGEYMDAVEVSTYRAVRRRTASLPEPKIGPPMRKSAQLRRTRSMTKVDRKRFRSRETKAFVTGLLEGRK</sequence>
<gene>
    <name evidence="2" type="ORF">QCA50_019309</name>
</gene>
<dbReference type="EMBL" id="JASBNA010000083">
    <property type="protein sequence ID" value="KAK7677757.1"/>
    <property type="molecule type" value="Genomic_DNA"/>
</dbReference>
<feature type="region of interest" description="Disordered" evidence="1">
    <location>
        <begin position="93"/>
        <end position="127"/>
    </location>
</feature>
<dbReference type="Proteomes" id="UP001385951">
    <property type="component" value="Unassembled WGS sequence"/>
</dbReference>
<protein>
    <submittedName>
        <fullName evidence="2">Uncharacterized protein</fullName>
    </submittedName>
</protein>
<evidence type="ECO:0000313" key="3">
    <source>
        <dbReference type="Proteomes" id="UP001385951"/>
    </source>
</evidence>
<dbReference type="AlphaFoldDB" id="A0AAW0FKI0"/>
<organism evidence="2 3">
    <name type="scientific">Cerrena zonata</name>
    <dbReference type="NCBI Taxonomy" id="2478898"/>
    <lineage>
        <taxon>Eukaryota</taxon>
        <taxon>Fungi</taxon>
        <taxon>Dikarya</taxon>
        <taxon>Basidiomycota</taxon>
        <taxon>Agaricomycotina</taxon>
        <taxon>Agaricomycetes</taxon>
        <taxon>Polyporales</taxon>
        <taxon>Cerrenaceae</taxon>
        <taxon>Cerrena</taxon>
    </lineage>
</organism>
<feature type="region of interest" description="Disordered" evidence="1">
    <location>
        <begin position="1"/>
        <end position="39"/>
    </location>
</feature>
<evidence type="ECO:0000313" key="2">
    <source>
        <dbReference type="EMBL" id="KAK7677757.1"/>
    </source>
</evidence>
<proteinExistence type="predicted"/>